<accession>A0A5M8QSY6</accession>
<dbReference type="Proteomes" id="UP000323866">
    <property type="component" value="Unassembled WGS sequence"/>
</dbReference>
<reference evidence="1 2" key="2">
    <citation type="submission" date="2019-09" db="EMBL/GenBank/DDBJ databases">
        <title>A bacterium isolated from glacier soil.</title>
        <authorList>
            <person name="Liu Q."/>
        </authorList>
    </citation>
    <scope>NUCLEOTIDE SEQUENCE [LARGE SCALE GENOMIC DNA]</scope>
    <source>
        <strain evidence="1 2">MDT1-10-3</strain>
    </source>
</reference>
<organism evidence="1 2">
    <name type="scientific">Rufibacter glacialis</name>
    <dbReference type="NCBI Taxonomy" id="1259555"/>
    <lineage>
        <taxon>Bacteria</taxon>
        <taxon>Pseudomonadati</taxon>
        <taxon>Bacteroidota</taxon>
        <taxon>Cytophagia</taxon>
        <taxon>Cytophagales</taxon>
        <taxon>Hymenobacteraceae</taxon>
        <taxon>Rufibacter</taxon>
    </lineage>
</organism>
<dbReference type="AlphaFoldDB" id="A0A5M8QSY6"/>
<dbReference type="OrthoDB" id="1443246at2"/>
<gene>
    <name evidence="1" type="ORF">FOE74_00845</name>
</gene>
<dbReference type="EMBL" id="VKKZ01000004">
    <property type="protein sequence ID" value="KAA6438014.1"/>
    <property type="molecule type" value="Genomic_DNA"/>
</dbReference>
<proteinExistence type="predicted"/>
<protein>
    <submittedName>
        <fullName evidence="1">Uncharacterized protein</fullName>
    </submittedName>
</protein>
<evidence type="ECO:0000313" key="2">
    <source>
        <dbReference type="Proteomes" id="UP000323866"/>
    </source>
</evidence>
<comment type="caution">
    <text evidence="1">The sequence shown here is derived from an EMBL/GenBank/DDBJ whole genome shotgun (WGS) entry which is preliminary data.</text>
</comment>
<evidence type="ECO:0000313" key="1">
    <source>
        <dbReference type="EMBL" id="KAA6438014.1"/>
    </source>
</evidence>
<name>A0A5M8QSY6_9BACT</name>
<sequence>MFISTLLLIPWIVFGFKNPDKNLIGLNQTEKSLRYLILFEGAYWLILYLLMGKPDPDIAGQGSFAWTYAYLYEKGIFPAFMLLEQIDGKLGDKVDAKFPFIYFITALAIDYLLLKIISPSPLKIWSNVSK</sequence>
<reference evidence="1 2" key="1">
    <citation type="submission" date="2019-07" db="EMBL/GenBank/DDBJ databases">
        <authorList>
            <person name="Qu J.-H."/>
        </authorList>
    </citation>
    <scope>NUCLEOTIDE SEQUENCE [LARGE SCALE GENOMIC DNA]</scope>
    <source>
        <strain evidence="1 2">MDT1-10-3</strain>
    </source>
</reference>